<evidence type="ECO:0000256" key="4">
    <source>
        <dbReference type="ARBA" id="ARBA00022553"/>
    </source>
</evidence>
<dbReference type="PIRSF" id="PIRSF037871">
    <property type="entry name" value="TIM44"/>
    <property type="match status" value="1"/>
</dbReference>
<dbReference type="PANTHER" id="PTHR10721">
    <property type="entry name" value="MITOCHONDRIAL IMPORT INNER MEMBRANE TRANSLOCASE SUBUNIT TIM44"/>
    <property type="match status" value="1"/>
</dbReference>
<dbReference type="GO" id="GO:0005524">
    <property type="term" value="F:ATP binding"/>
    <property type="evidence" value="ECO:0007669"/>
    <property type="project" value="UniProtKB-KW"/>
</dbReference>
<evidence type="ECO:0000256" key="9">
    <source>
        <dbReference type="ARBA" id="ARBA00022946"/>
    </source>
</evidence>
<evidence type="ECO:0000256" key="5">
    <source>
        <dbReference type="ARBA" id="ARBA00022741"/>
    </source>
</evidence>
<keyword evidence="9" id="KW-0809">Transit peptide</keyword>
<evidence type="ECO:0000256" key="2">
    <source>
        <dbReference type="ARBA" id="ARBA00009597"/>
    </source>
</evidence>
<keyword evidence="8 16" id="KW-0653">Protein transport</keyword>
<dbReference type="Proteomes" id="UP000749559">
    <property type="component" value="Unassembled WGS sequence"/>
</dbReference>
<evidence type="ECO:0000256" key="16">
    <source>
        <dbReference type="PIRNR" id="PIRNR037871"/>
    </source>
</evidence>
<dbReference type="GO" id="GO:0051087">
    <property type="term" value="F:protein-folding chaperone binding"/>
    <property type="evidence" value="ECO:0007669"/>
    <property type="project" value="InterPro"/>
</dbReference>
<dbReference type="InterPro" id="IPR032710">
    <property type="entry name" value="NTF2-like_dom_sf"/>
</dbReference>
<dbReference type="Pfam" id="PF04280">
    <property type="entry name" value="Tim44"/>
    <property type="match status" value="1"/>
</dbReference>
<comment type="subcellular location">
    <subcellularLocation>
        <location evidence="1">Mitochondrion inner membrane</location>
        <topology evidence="1">Peripheral membrane protein</topology>
        <orientation evidence="1">Matrix side</orientation>
    </subcellularLocation>
</comment>
<dbReference type="GO" id="GO:0030150">
    <property type="term" value="P:protein import into mitochondrial matrix"/>
    <property type="evidence" value="ECO:0007669"/>
    <property type="project" value="InterPro"/>
</dbReference>
<protein>
    <recommendedName>
        <fullName evidence="15 16">Mitochondrial import inner membrane translocase subunit TIM44</fullName>
    </recommendedName>
</protein>
<evidence type="ECO:0000256" key="14">
    <source>
        <dbReference type="ARBA" id="ARBA00063163"/>
    </source>
</evidence>
<evidence type="ECO:0000256" key="10">
    <source>
        <dbReference type="ARBA" id="ARBA00023010"/>
    </source>
</evidence>
<dbReference type="InterPro" id="IPR039544">
    <property type="entry name" value="Tim44-like"/>
</dbReference>
<dbReference type="AlphaFoldDB" id="A0A8J1TV40"/>
<evidence type="ECO:0000256" key="6">
    <source>
        <dbReference type="ARBA" id="ARBA00022792"/>
    </source>
</evidence>
<evidence type="ECO:0000256" key="7">
    <source>
        <dbReference type="ARBA" id="ARBA00022840"/>
    </source>
</evidence>
<evidence type="ECO:0000256" key="12">
    <source>
        <dbReference type="ARBA" id="ARBA00023136"/>
    </source>
</evidence>
<sequence>MATFGHAISRSATILSHLNQYRSLSGVSRQILRCTCSINNQSNNIPDTAYRLQHGRYYSQGPNKGFISGLVDNIRQEWNKNKEMKDSLKKFKEEAEKLEKSDALKKVRERYENMESETAQGADALSRKLGAFKGKLKEGLDEVQKTDYAKKASQIAEEVGKTAGKATESLGKTSEQITQSDTFRSIKKGAKAVKKELDDSTIASRARPYKSPEKLLKREDLAIFTPKNEKPMEADEESTGMVMHKDSKFYQSWQNFKDNNQYVTKMFDLKSKYDESDHIAIRATRTFTDKMSELFGGMFQKTEMSEVLTEICKMDPTFDKELFIKTCQLEIIPNVLEALVRGDLDILKDWCHEAAFNVLSHPIKQAHTAGYRIQSKVLDVNNVDIVAGKMMEQGPVLIITFNAQQIQAVVNSQNAVVEGDSEKIMRILYVWALCRDQTILDPKAAWRLIDISASSSEQWL</sequence>
<name>A0A8J1TV40_OWEFU</name>
<keyword evidence="5" id="KW-0547">Nucleotide-binding</keyword>
<dbReference type="SUPFAM" id="SSF54427">
    <property type="entry name" value="NTF2-like"/>
    <property type="match status" value="1"/>
</dbReference>
<evidence type="ECO:0000256" key="3">
    <source>
        <dbReference type="ARBA" id="ARBA00022448"/>
    </source>
</evidence>
<evidence type="ECO:0000256" key="1">
    <source>
        <dbReference type="ARBA" id="ARBA00004443"/>
    </source>
</evidence>
<proteinExistence type="inferred from homology"/>
<accession>A0A8J1TV40</accession>
<comment type="similarity">
    <text evidence="2 16">Belongs to the Tim44 family.</text>
</comment>
<reference evidence="17" key="1">
    <citation type="submission" date="2022-03" db="EMBL/GenBank/DDBJ databases">
        <authorList>
            <person name="Martin C."/>
        </authorList>
    </citation>
    <scope>NUCLEOTIDE SEQUENCE</scope>
</reference>
<dbReference type="Gene3D" id="3.10.450.240">
    <property type="match status" value="1"/>
</dbReference>
<gene>
    <name evidence="17" type="ORF">OFUS_LOCUS20863</name>
</gene>
<dbReference type="PANTHER" id="PTHR10721:SF1">
    <property type="entry name" value="MITOCHONDRIAL IMPORT INNER MEMBRANE TRANSLOCASE SUBUNIT TIM44"/>
    <property type="match status" value="1"/>
</dbReference>
<keyword evidence="18" id="KW-1185">Reference proteome</keyword>
<dbReference type="InterPro" id="IPR007379">
    <property type="entry name" value="Tim44-like_dom"/>
</dbReference>
<keyword evidence="12 16" id="KW-0472">Membrane</keyword>
<dbReference type="EMBL" id="CAIIXF020000010">
    <property type="protein sequence ID" value="CAH1796458.1"/>
    <property type="molecule type" value="Genomic_DNA"/>
</dbReference>
<dbReference type="OrthoDB" id="10265990at2759"/>
<comment type="subunit">
    <text evidence="14">Probable component of the PAM complex at least composed of a mitochondrial HSP70 protein, GRPEL1 or GRPEL2, TIMM44, TIMM16/PAM16 and TIMM14/DNAJC19. The complex interacts with the TIMM23 component of the TIM23 complex. Interacts with SLC25A4/ANT1 and SLC25A5/ANT2; leading to inhibit the presequence translocase TIMM23, thereby promoting stabilization of PINK1.</text>
</comment>
<evidence type="ECO:0000313" key="18">
    <source>
        <dbReference type="Proteomes" id="UP000749559"/>
    </source>
</evidence>
<evidence type="ECO:0000256" key="15">
    <source>
        <dbReference type="ARBA" id="ARBA00074309"/>
    </source>
</evidence>
<organism evidence="17 18">
    <name type="scientific">Owenia fusiformis</name>
    <name type="common">Polychaete worm</name>
    <dbReference type="NCBI Taxonomy" id="6347"/>
    <lineage>
        <taxon>Eukaryota</taxon>
        <taxon>Metazoa</taxon>
        <taxon>Spiralia</taxon>
        <taxon>Lophotrochozoa</taxon>
        <taxon>Annelida</taxon>
        <taxon>Polychaeta</taxon>
        <taxon>Sedentaria</taxon>
        <taxon>Canalipalpata</taxon>
        <taxon>Sabellida</taxon>
        <taxon>Oweniida</taxon>
        <taxon>Oweniidae</taxon>
        <taxon>Owenia</taxon>
    </lineage>
</organism>
<evidence type="ECO:0000256" key="13">
    <source>
        <dbReference type="ARBA" id="ARBA00057148"/>
    </source>
</evidence>
<keyword evidence="11 16" id="KW-0496">Mitochondrion</keyword>
<dbReference type="GO" id="GO:0005743">
    <property type="term" value="C:mitochondrial inner membrane"/>
    <property type="evidence" value="ECO:0007669"/>
    <property type="project" value="UniProtKB-SubCell"/>
</dbReference>
<dbReference type="SMART" id="SM00978">
    <property type="entry name" value="Tim44"/>
    <property type="match status" value="1"/>
</dbReference>
<comment type="function">
    <text evidence="13">Essential component of the PAM complex, a complex required for the translocation of transit peptide-containing proteins from the inner membrane into the mitochondrial matrix in an ATP-dependent manner. Recruits mitochondrial HSP70 to drive protein translocation into the matrix using ATP as an energy source.</text>
</comment>
<evidence type="ECO:0000256" key="8">
    <source>
        <dbReference type="ARBA" id="ARBA00022927"/>
    </source>
</evidence>
<keyword evidence="10 16" id="KW-0811">Translocation</keyword>
<evidence type="ECO:0000313" key="17">
    <source>
        <dbReference type="EMBL" id="CAH1796458.1"/>
    </source>
</evidence>
<keyword evidence="3 16" id="KW-0813">Transport</keyword>
<keyword evidence="6 16" id="KW-0999">Mitochondrion inner membrane</keyword>
<keyword evidence="7" id="KW-0067">ATP-binding</keyword>
<dbReference type="InterPro" id="IPR017303">
    <property type="entry name" value="Tim44"/>
</dbReference>
<keyword evidence="4" id="KW-0597">Phosphoprotein</keyword>
<dbReference type="FunFam" id="3.10.450.240:FF:000001">
    <property type="entry name" value="Mitochondrial import inner membrane translocase subunit TIM44"/>
    <property type="match status" value="1"/>
</dbReference>
<comment type="caution">
    <text evidence="17">The sequence shown here is derived from an EMBL/GenBank/DDBJ whole genome shotgun (WGS) entry which is preliminary data.</text>
</comment>
<evidence type="ECO:0000256" key="11">
    <source>
        <dbReference type="ARBA" id="ARBA00023128"/>
    </source>
</evidence>